<dbReference type="PANTHER" id="PTHR42732:SF1">
    <property type="entry name" value="BETA-MANNOSIDASE"/>
    <property type="match status" value="1"/>
</dbReference>
<dbReference type="Proteomes" id="UP000245202">
    <property type="component" value="Unassembled WGS sequence"/>
</dbReference>
<dbReference type="InterPro" id="IPR006103">
    <property type="entry name" value="Glyco_hydro_2_cat"/>
</dbReference>
<dbReference type="SUPFAM" id="SSF51445">
    <property type="entry name" value="(Trans)glycosidases"/>
    <property type="match status" value="1"/>
</dbReference>
<dbReference type="RefSeq" id="WP_181376487.1">
    <property type="nucleotide sequence ID" value="NZ_BDQX01000069.1"/>
</dbReference>
<dbReference type="InterPro" id="IPR006102">
    <property type="entry name" value="Ig-like_GH2"/>
</dbReference>
<dbReference type="SUPFAM" id="SSF49785">
    <property type="entry name" value="Galactose-binding domain-like"/>
    <property type="match status" value="1"/>
</dbReference>
<accession>A0A2R5EU90</accession>
<evidence type="ECO:0000256" key="1">
    <source>
        <dbReference type="ARBA" id="ARBA00007401"/>
    </source>
</evidence>
<dbReference type="PANTHER" id="PTHR42732">
    <property type="entry name" value="BETA-GALACTOSIDASE"/>
    <property type="match status" value="1"/>
</dbReference>
<dbReference type="InterPro" id="IPR054593">
    <property type="entry name" value="Beta-mannosidase-like_N2"/>
</dbReference>
<evidence type="ECO:0000313" key="7">
    <source>
        <dbReference type="Proteomes" id="UP000245202"/>
    </source>
</evidence>
<evidence type="ECO:0000313" key="6">
    <source>
        <dbReference type="EMBL" id="GBG06961.1"/>
    </source>
</evidence>
<dbReference type="SUPFAM" id="SSF49303">
    <property type="entry name" value="beta-Galactosidase/glucuronidase domain"/>
    <property type="match status" value="1"/>
</dbReference>
<protein>
    <submittedName>
        <fullName evidence="6">Glycoside hydrolase family 2</fullName>
    </submittedName>
</protein>
<dbReference type="AlphaFoldDB" id="A0A2R5EU90"/>
<dbReference type="GO" id="GO:0005975">
    <property type="term" value="P:carbohydrate metabolic process"/>
    <property type="evidence" value="ECO:0007669"/>
    <property type="project" value="InterPro"/>
</dbReference>
<feature type="domain" description="Beta-mannosidase-like galactose-binding" evidence="5">
    <location>
        <begin position="139"/>
        <end position="209"/>
    </location>
</feature>
<keyword evidence="2 6" id="KW-0378">Hydrolase</keyword>
<feature type="domain" description="Glycoside hydrolase family 2 immunoglobulin-like beta-sandwich" evidence="3">
    <location>
        <begin position="262"/>
        <end position="370"/>
    </location>
</feature>
<dbReference type="Pfam" id="PF00703">
    <property type="entry name" value="Glyco_hydro_2"/>
    <property type="match status" value="1"/>
</dbReference>
<comment type="similarity">
    <text evidence="1">Belongs to the glycosyl hydrolase 2 family.</text>
</comment>
<dbReference type="Gene3D" id="3.20.20.80">
    <property type="entry name" value="Glycosidases"/>
    <property type="match status" value="1"/>
</dbReference>
<name>A0A2R5EU90_9BACL</name>
<proteinExistence type="inferred from homology"/>
<evidence type="ECO:0000259" key="5">
    <source>
        <dbReference type="Pfam" id="PF22666"/>
    </source>
</evidence>
<dbReference type="InterPro" id="IPR036156">
    <property type="entry name" value="Beta-gal/glucu_dom_sf"/>
</dbReference>
<feature type="domain" description="Glycoside hydrolase family 2 catalytic" evidence="4">
    <location>
        <begin position="381"/>
        <end position="509"/>
    </location>
</feature>
<evidence type="ECO:0000259" key="3">
    <source>
        <dbReference type="Pfam" id="PF00703"/>
    </source>
</evidence>
<dbReference type="InterPro" id="IPR006101">
    <property type="entry name" value="Glyco_hydro_2"/>
</dbReference>
<evidence type="ECO:0000259" key="4">
    <source>
        <dbReference type="Pfam" id="PF02836"/>
    </source>
</evidence>
<dbReference type="GO" id="GO:0004553">
    <property type="term" value="F:hydrolase activity, hydrolyzing O-glycosyl compounds"/>
    <property type="evidence" value="ECO:0007669"/>
    <property type="project" value="InterPro"/>
</dbReference>
<dbReference type="PRINTS" id="PR00132">
    <property type="entry name" value="GLHYDRLASE2"/>
</dbReference>
<dbReference type="Pfam" id="PF02836">
    <property type="entry name" value="Glyco_hydro_2_C"/>
    <property type="match status" value="1"/>
</dbReference>
<organism evidence="6 7">
    <name type="scientific">Paenibacillus agaridevorans</name>
    <dbReference type="NCBI Taxonomy" id="171404"/>
    <lineage>
        <taxon>Bacteria</taxon>
        <taxon>Bacillati</taxon>
        <taxon>Bacillota</taxon>
        <taxon>Bacilli</taxon>
        <taxon>Bacillales</taxon>
        <taxon>Paenibacillaceae</taxon>
        <taxon>Paenibacillus</taxon>
    </lineage>
</organism>
<dbReference type="Gene3D" id="2.60.120.260">
    <property type="entry name" value="Galactose-binding domain-like"/>
    <property type="match status" value="1"/>
</dbReference>
<keyword evidence="7" id="KW-1185">Reference proteome</keyword>
<reference evidence="6 7" key="1">
    <citation type="submission" date="2017-08" db="EMBL/GenBank/DDBJ databases">
        <title>Substantial Increase in Enzyme Production by Combined Drug-Resistance Mutations in Paenibacillus agaridevorans.</title>
        <authorList>
            <person name="Tanaka Y."/>
            <person name="Funane K."/>
            <person name="Hosaka T."/>
            <person name="Shiwa Y."/>
            <person name="Fujita N."/>
            <person name="Miyazaki T."/>
            <person name="Yoshikawa H."/>
            <person name="Murakami K."/>
            <person name="Kasahara K."/>
            <person name="Inaoka T."/>
            <person name="Hiraga Y."/>
            <person name="Ochi K."/>
        </authorList>
    </citation>
    <scope>NUCLEOTIDE SEQUENCE [LARGE SCALE GENOMIC DNA]</scope>
    <source>
        <strain evidence="6 7">T-3040</strain>
    </source>
</reference>
<evidence type="ECO:0000256" key="2">
    <source>
        <dbReference type="ARBA" id="ARBA00022801"/>
    </source>
</evidence>
<dbReference type="InterPro" id="IPR051913">
    <property type="entry name" value="GH2_Domain-Containing"/>
</dbReference>
<sequence>MNSTQEDRSQTMDPFAEIALREHPLAKEGMTEIRPREWTKRLFRKGETAAERLIEPSFEDRLSRFGQELAELRERYRPYLRQLSPSPAYSRPSRKLTRFDFRYEEGGSGEFARVLRGEGEWEHVSIPDFRGPTKEEGRWTGYYRTTFGYPKPQAGRKTFLVFKAVDYEAAVYVNGKCVGMHEGLFAPFEFDITSLLEETNVLVVEVKNDYPMMGVGGTRLDGDKMYAATGPGWDEPVYGWHHCPPGAGIYNQVILEERAELFVDDIFIRTNPEEGSFEAWIDVMNMTAGLIEGAELTVDVYADNFEGEGLSGIRFPIAYAGPGMNNYRYKIAFPAFRSWEPDAPRLYRLRASLDREGELQDAKDRCFGMRSFRMDEAATPKGTLYLNGRPILLRGANEMGHLQQCVMQGDEEQLIDDILIAKLANLNFYRITQRPVQEEIYDYMDRLGMMNQCDLPAFGYIRRNKFCEAVRQSAEMERLVRSHPSVIMVSLINEPSRPAKRGKGHRHLYRDEMEAFFASARHAIYIENPDRVVKNADGDYDPPTETGLSDYHCYTMWYTNHMISFGELYKGGLPPLQKDWKTGCGEYGSEALDHLALMHKRYPMEWLPENPDDPWMPDAIVDSQTYSHHGDWYPEADRIGDWIKRSQRYQSFVTKLMTDAIRRRADLIVQSAIHLLIDAWPSGWMKSLVGADRVPKPAYFAYKDSLEPLRVHWRSDRWRAYAGELLELEAWLLNDTPDDYQGLKLVATLRNETEDYASFELEADIGSANSAYVGSVPFVMPEVDRRRTLQADLSVYNLAGELVNSERFDIEVFPNNVTPVDGETTGTVNAAAIGTAAEALLAAMGVPGRTYEAGLPFDVIFLSSAEEFRLHETEIARRIEAGAKAIIVPDEGGESEWRIGDIAARQEKTGSLYTLAFDEADKRLEHFGASDFQFFYNKTLDRIDALTGCGWHSESMSPLLYAYAKPKGRTPSGGARKRRVPVVGSVRFGRGELIFVGLRLEGRLGCNPPLDLLLHELIVGLRHGRGNLTILEGGGGL</sequence>
<dbReference type="InterPro" id="IPR008979">
    <property type="entry name" value="Galactose-bd-like_sf"/>
</dbReference>
<dbReference type="Pfam" id="PF22666">
    <property type="entry name" value="Glyco_hydro_2_N2"/>
    <property type="match status" value="1"/>
</dbReference>
<gene>
    <name evidence="6" type="ORF">PAT3040_01503</name>
</gene>
<dbReference type="EMBL" id="BDQX01000069">
    <property type="protein sequence ID" value="GBG06961.1"/>
    <property type="molecule type" value="Genomic_DNA"/>
</dbReference>
<comment type="caution">
    <text evidence="6">The sequence shown here is derived from an EMBL/GenBank/DDBJ whole genome shotgun (WGS) entry which is preliminary data.</text>
</comment>
<dbReference type="InterPro" id="IPR017853">
    <property type="entry name" value="GH"/>
</dbReference>